<evidence type="ECO:0000256" key="5">
    <source>
        <dbReference type="SAM" id="SignalP"/>
    </source>
</evidence>
<evidence type="ECO:0000256" key="3">
    <source>
        <dbReference type="ARBA" id="ARBA00022525"/>
    </source>
</evidence>
<evidence type="ECO:0000256" key="4">
    <source>
        <dbReference type="ARBA" id="ARBA00022729"/>
    </source>
</evidence>
<evidence type="ECO:0008006" key="8">
    <source>
        <dbReference type="Google" id="ProtNLM"/>
    </source>
</evidence>
<dbReference type="InterPro" id="IPR029034">
    <property type="entry name" value="Cystine-knot_cytokine"/>
</dbReference>
<sequence length="169" mass="19386">MALDRISKVLIVFLVVCDVSQSQLNEEEEVCETADDATTTWASLTQQIPVNYHIHTSNVSIPHNFVPDCPSYSSGYSIEELSLCPWTWAVHTDHERFPPNMVYAVCTCGNCGNPRFGRVMRCRPLYYVFQVVKRMCQNGLYRYFFTQERLPIACVCAHRPVTFITPVPR</sequence>
<evidence type="ECO:0000313" key="7">
    <source>
        <dbReference type="Proteomes" id="UP000076420"/>
    </source>
</evidence>
<evidence type="ECO:0000313" key="6">
    <source>
        <dbReference type="EnsemblMetazoa" id="BGLB034416-PB"/>
    </source>
</evidence>
<dbReference type="GO" id="GO:0005576">
    <property type="term" value="C:extracellular region"/>
    <property type="evidence" value="ECO:0007669"/>
    <property type="project" value="UniProtKB-SubCell"/>
</dbReference>
<organism evidence="6 7">
    <name type="scientific">Biomphalaria glabrata</name>
    <name type="common">Bloodfluke planorb</name>
    <name type="synonym">Freshwater snail</name>
    <dbReference type="NCBI Taxonomy" id="6526"/>
    <lineage>
        <taxon>Eukaryota</taxon>
        <taxon>Metazoa</taxon>
        <taxon>Spiralia</taxon>
        <taxon>Lophotrochozoa</taxon>
        <taxon>Mollusca</taxon>
        <taxon>Gastropoda</taxon>
        <taxon>Heterobranchia</taxon>
        <taxon>Euthyneura</taxon>
        <taxon>Panpulmonata</taxon>
        <taxon>Hygrophila</taxon>
        <taxon>Lymnaeoidea</taxon>
        <taxon>Planorbidae</taxon>
        <taxon>Biomphalaria</taxon>
    </lineage>
</organism>
<dbReference type="EnsemblMetazoa" id="BGLB034416-RB">
    <property type="protein sequence ID" value="BGLB034416-PB"/>
    <property type="gene ID" value="BGLB034416"/>
</dbReference>
<reference evidence="6" key="1">
    <citation type="submission" date="2020-05" db="UniProtKB">
        <authorList>
            <consortium name="EnsemblMetazoa"/>
        </authorList>
    </citation>
    <scope>IDENTIFICATION</scope>
    <source>
        <strain evidence="6">BB02</strain>
    </source>
</reference>
<accession>A0A2C9LS91</accession>
<keyword evidence="4 5" id="KW-0732">Signal</keyword>
<dbReference type="Pfam" id="PF06083">
    <property type="entry name" value="IL17"/>
    <property type="match status" value="1"/>
</dbReference>
<dbReference type="KEGG" id="bgt:106074264"/>
<dbReference type="AlphaFoldDB" id="A0A2C9LS91"/>
<gene>
    <name evidence="6" type="primary">106074264</name>
</gene>
<evidence type="ECO:0000256" key="2">
    <source>
        <dbReference type="ARBA" id="ARBA00007236"/>
    </source>
</evidence>
<dbReference type="SUPFAM" id="SSF57501">
    <property type="entry name" value="Cystine-knot cytokines"/>
    <property type="match status" value="1"/>
</dbReference>
<dbReference type="InterPro" id="IPR010345">
    <property type="entry name" value="IL-17_fam"/>
</dbReference>
<comment type="subcellular location">
    <subcellularLocation>
        <location evidence="1">Secreted</location>
    </subcellularLocation>
</comment>
<dbReference type="Gene3D" id="2.10.90.10">
    <property type="entry name" value="Cystine-knot cytokines"/>
    <property type="match status" value="1"/>
</dbReference>
<feature type="chain" id="PRO_5014285105" description="Interleukin 17-like protein" evidence="5">
    <location>
        <begin position="23"/>
        <end position="169"/>
    </location>
</feature>
<dbReference type="Proteomes" id="UP000076420">
    <property type="component" value="Unassembled WGS sequence"/>
</dbReference>
<comment type="similarity">
    <text evidence="2">Belongs to the IL-17 family.</text>
</comment>
<protein>
    <recommendedName>
        <fullName evidence="8">Interleukin 17-like protein</fullName>
    </recommendedName>
</protein>
<dbReference type="OrthoDB" id="6038945at2759"/>
<keyword evidence="3" id="KW-0964">Secreted</keyword>
<evidence type="ECO:0000256" key="1">
    <source>
        <dbReference type="ARBA" id="ARBA00004613"/>
    </source>
</evidence>
<dbReference type="VEuPathDB" id="VectorBase:BGLB034416"/>
<name>A0A2C9LS91_BIOGL</name>
<dbReference type="EnsemblMetazoa" id="BGLB034416-RA">
    <property type="protein sequence ID" value="BGLB034416-PA"/>
    <property type="gene ID" value="BGLB034416"/>
</dbReference>
<dbReference type="GO" id="GO:0005125">
    <property type="term" value="F:cytokine activity"/>
    <property type="evidence" value="ECO:0007669"/>
    <property type="project" value="InterPro"/>
</dbReference>
<feature type="signal peptide" evidence="5">
    <location>
        <begin position="1"/>
        <end position="22"/>
    </location>
</feature>
<dbReference type="VEuPathDB" id="VectorBase:BGLAX_044835"/>
<proteinExistence type="inferred from homology"/>